<feature type="coiled-coil region" evidence="1">
    <location>
        <begin position="55"/>
        <end position="82"/>
    </location>
</feature>
<keyword evidence="4" id="KW-1185">Reference proteome</keyword>
<accession>A0ABR3ELP9</accession>
<evidence type="ECO:0000256" key="2">
    <source>
        <dbReference type="SAM" id="MobiDB-lite"/>
    </source>
</evidence>
<gene>
    <name evidence="3" type="ORF">V5O48_018257</name>
</gene>
<proteinExistence type="predicted"/>
<feature type="region of interest" description="Disordered" evidence="2">
    <location>
        <begin position="1"/>
        <end position="41"/>
    </location>
</feature>
<evidence type="ECO:0000313" key="3">
    <source>
        <dbReference type="EMBL" id="KAL0563804.1"/>
    </source>
</evidence>
<dbReference type="Proteomes" id="UP001465976">
    <property type="component" value="Unassembled WGS sequence"/>
</dbReference>
<organism evidence="3 4">
    <name type="scientific">Marasmius crinis-equi</name>
    <dbReference type="NCBI Taxonomy" id="585013"/>
    <lineage>
        <taxon>Eukaryota</taxon>
        <taxon>Fungi</taxon>
        <taxon>Dikarya</taxon>
        <taxon>Basidiomycota</taxon>
        <taxon>Agaricomycotina</taxon>
        <taxon>Agaricomycetes</taxon>
        <taxon>Agaricomycetidae</taxon>
        <taxon>Agaricales</taxon>
        <taxon>Marasmiineae</taxon>
        <taxon>Marasmiaceae</taxon>
        <taxon>Marasmius</taxon>
    </lineage>
</organism>
<evidence type="ECO:0000256" key="1">
    <source>
        <dbReference type="SAM" id="Coils"/>
    </source>
</evidence>
<feature type="non-terminal residue" evidence="3">
    <location>
        <position position="203"/>
    </location>
</feature>
<protein>
    <submittedName>
        <fullName evidence="3">Uncharacterized protein</fullName>
    </submittedName>
</protein>
<comment type="caution">
    <text evidence="3">The sequence shown here is derived from an EMBL/GenBank/DDBJ whole genome shotgun (WGS) entry which is preliminary data.</text>
</comment>
<feature type="compositionally biased region" description="Low complexity" evidence="2">
    <location>
        <begin position="27"/>
        <end position="36"/>
    </location>
</feature>
<keyword evidence="1" id="KW-0175">Coiled coil</keyword>
<evidence type="ECO:0000313" key="4">
    <source>
        <dbReference type="Proteomes" id="UP001465976"/>
    </source>
</evidence>
<sequence length="203" mass="23438">MPEPSSCKQDTRDKGVPLVTQTGDHVLSSSSARSSPRLPPKGRLARLLSAKDVEISAALAQAKQLKDKLQRTREVYEEEYTRGLAEHGAEVEDMERRHFFGIGRKEYEGERLRETVLKMLRDSHAMHLVKLQQDIEMYRQSTSEVQGQFQRVMEHQLSRKHFDDAIEQLEALFRDQQVGLINEIRTRLQEQDPNSNRVNFVAP</sequence>
<reference evidence="3 4" key="1">
    <citation type="submission" date="2024-02" db="EMBL/GenBank/DDBJ databases">
        <title>A draft genome for the cacao thread blight pathogen Marasmius crinis-equi.</title>
        <authorList>
            <person name="Cohen S.P."/>
            <person name="Baruah I.K."/>
            <person name="Amoako-Attah I."/>
            <person name="Bukari Y."/>
            <person name="Meinhardt L.W."/>
            <person name="Bailey B.A."/>
        </authorList>
    </citation>
    <scope>NUCLEOTIDE SEQUENCE [LARGE SCALE GENOMIC DNA]</scope>
    <source>
        <strain evidence="3 4">GH-76</strain>
    </source>
</reference>
<dbReference type="EMBL" id="JBAHYK010003189">
    <property type="protein sequence ID" value="KAL0563804.1"/>
    <property type="molecule type" value="Genomic_DNA"/>
</dbReference>
<name>A0ABR3ELP9_9AGAR</name>